<protein>
    <submittedName>
        <fullName evidence="2">Uncharacterized protein</fullName>
    </submittedName>
</protein>
<dbReference type="Proteomes" id="UP000553632">
    <property type="component" value="Unassembled WGS sequence"/>
</dbReference>
<feature type="chain" id="PRO_5029885655" evidence="1">
    <location>
        <begin position="24"/>
        <end position="110"/>
    </location>
</feature>
<feature type="non-terminal residue" evidence="2">
    <location>
        <position position="1"/>
    </location>
</feature>
<evidence type="ECO:0000313" key="3">
    <source>
        <dbReference type="Proteomes" id="UP000553632"/>
    </source>
</evidence>
<proteinExistence type="predicted"/>
<organism evidence="2 3">
    <name type="scientific">Perkinsus olseni</name>
    <name type="common">Perkinsus atlanticus</name>
    <dbReference type="NCBI Taxonomy" id="32597"/>
    <lineage>
        <taxon>Eukaryota</taxon>
        <taxon>Sar</taxon>
        <taxon>Alveolata</taxon>
        <taxon>Perkinsozoa</taxon>
        <taxon>Perkinsea</taxon>
        <taxon>Perkinsida</taxon>
        <taxon>Perkinsidae</taxon>
        <taxon>Perkinsus</taxon>
    </lineage>
</organism>
<comment type="caution">
    <text evidence="2">The sequence shown here is derived from an EMBL/GenBank/DDBJ whole genome shotgun (WGS) entry which is preliminary data.</text>
</comment>
<dbReference type="GO" id="GO:0004497">
    <property type="term" value="F:monooxygenase activity"/>
    <property type="evidence" value="ECO:0007669"/>
    <property type="project" value="InterPro"/>
</dbReference>
<dbReference type="Gene3D" id="1.10.800.10">
    <property type="entry name" value="Aromatic amino acid hydroxylase"/>
    <property type="match status" value="1"/>
</dbReference>
<dbReference type="EMBL" id="JABANO010014897">
    <property type="protein sequence ID" value="KAF4737826.1"/>
    <property type="molecule type" value="Genomic_DNA"/>
</dbReference>
<accession>A0A7J6T071</accession>
<feature type="non-terminal residue" evidence="2">
    <location>
        <position position="110"/>
    </location>
</feature>
<keyword evidence="3" id="KW-1185">Reference proteome</keyword>
<keyword evidence="1" id="KW-0732">Signal</keyword>
<feature type="signal peptide" evidence="1">
    <location>
        <begin position="1"/>
        <end position="23"/>
    </location>
</feature>
<reference evidence="2 3" key="1">
    <citation type="submission" date="2020-04" db="EMBL/GenBank/DDBJ databases">
        <title>Perkinsus olseni comparative genomics.</title>
        <authorList>
            <person name="Bogema D.R."/>
        </authorList>
    </citation>
    <scope>NUCLEOTIDE SEQUENCE [LARGE SCALE GENOMIC DNA]</scope>
    <source>
        <strain evidence="2 3">ATCC PRA-207</strain>
    </source>
</reference>
<evidence type="ECO:0000256" key="1">
    <source>
        <dbReference type="SAM" id="SignalP"/>
    </source>
</evidence>
<gene>
    <name evidence="2" type="ORF">FOZ63_009131</name>
</gene>
<dbReference type="SUPFAM" id="SSF56534">
    <property type="entry name" value="Aromatic aminoacid monoxygenases, catalytic and oligomerization domains"/>
    <property type="match status" value="1"/>
</dbReference>
<evidence type="ECO:0000313" key="2">
    <source>
        <dbReference type="EMBL" id="KAF4737826.1"/>
    </source>
</evidence>
<dbReference type="AlphaFoldDB" id="A0A7J6T071"/>
<dbReference type="GO" id="GO:0009072">
    <property type="term" value="P:aromatic amino acid metabolic process"/>
    <property type="evidence" value="ECO:0007669"/>
    <property type="project" value="InterPro"/>
</dbReference>
<name>A0A7J6T071_PEROL</name>
<dbReference type="InterPro" id="IPR036329">
    <property type="entry name" value="Aro-AA_hydroxylase_C_sf"/>
</dbReference>
<dbReference type="GO" id="GO:0005506">
    <property type="term" value="F:iron ion binding"/>
    <property type="evidence" value="ECO:0007669"/>
    <property type="project" value="InterPro"/>
</dbReference>
<sequence length="110" mass="12094">AFGSACVSIENLIFSVVLYSVQATDFWLHLPTHVSNDDIKKLTACYWFSVEFGSRIDCKGAVEAYGDGDIVVVWQLITLMPSSYEHPISTMVSVFVGAKSIESAEIQLKA</sequence>
<dbReference type="InterPro" id="IPR036951">
    <property type="entry name" value="ArAA_hydroxylase_sf"/>
</dbReference>